<evidence type="ECO:0000256" key="2">
    <source>
        <dbReference type="ARBA" id="ARBA00010112"/>
    </source>
</evidence>
<feature type="signal peptide" evidence="5">
    <location>
        <begin position="1"/>
        <end position="18"/>
    </location>
</feature>
<comment type="similarity">
    <text evidence="2">Belongs to the nematode transthyretin-like family.</text>
</comment>
<keyword evidence="4 5" id="KW-0732">Signal</keyword>
<evidence type="ECO:0000313" key="6">
    <source>
        <dbReference type="Proteomes" id="UP000492821"/>
    </source>
</evidence>
<dbReference type="InterPro" id="IPR038479">
    <property type="entry name" value="Transthyretin-like_sf"/>
</dbReference>
<feature type="chain" id="PRO_5028824834" evidence="5">
    <location>
        <begin position="19"/>
        <end position="140"/>
    </location>
</feature>
<accession>A0A7E4WBH0</accession>
<sequence length="140" mass="15493">MKSLIAVVFTALIVGCAAIGREQASGARGRLLCNGKPAANVLVKLWDEDDYFGSDDLLDEGVTDSDGFFELAGHVTEITPIDPKLNIYHDCEDYIPCQRKVTIKIPNKYITPGMHPQRYYEAGTIELEGEFVGESRDCLH</sequence>
<dbReference type="Gene3D" id="2.60.40.3330">
    <property type="match status" value="1"/>
</dbReference>
<dbReference type="WBParaSite" id="Pan_g9294.t1">
    <property type="protein sequence ID" value="Pan_g9294.t1"/>
    <property type="gene ID" value="Pan_g9294"/>
</dbReference>
<dbReference type="Proteomes" id="UP000492821">
    <property type="component" value="Unassembled WGS sequence"/>
</dbReference>
<evidence type="ECO:0000313" key="7">
    <source>
        <dbReference type="WBParaSite" id="Pan_g9294.t1"/>
    </source>
</evidence>
<dbReference type="GO" id="GO:0005576">
    <property type="term" value="C:extracellular region"/>
    <property type="evidence" value="ECO:0007669"/>
    <property type="project" value="UniProtKB-SubCell"/>
</dbReference>
<dbReference type="PANTHER" id="PTHR21700">
    <property type="entry name" value="TRANSTHYRETIN-LIKE FAMILY PROTEIN-RELATED"/>
    <property type="match status" value="1"/>
</dbReference>
<dbReference type="AlphaFoldDB" id="A0A7E4WBH0"/>
<protein>
    <submittedName>
        <fullName evidence="7">Transthyretin-like family protein</fullName>
    </submittedName>
</protein>
<evidence type="ECO:0000256" key="1">
    <source>
        <dbReference type="ARBA" id="ARBA00004613"/>
    </source>
</evidence>
<keyword evidence="6" id="KW-1185">Reference proteome</keyword>
<evidence type="ECO:0000256" key="5">
    <source>
        <dbReference type="SAM" id="SignalP"/>
    </source>
</evidence>
<name>A0A7E4WBH0_PANRE</name>
<dbReference type="PROSITE" id="PS51257">
    <property type="entry name" value="PROKAR_LIPOPROTEIN"/>
    <property type="match status" value="1"/>
</dbReference>
<dbReference type="PANTHER" id="PTHR21700:SF3">
    <property type="entry name" value="TRANSTHYRETIN-LIKE PROTEIN 5"/>
    <property type="match status" value="1"/>
</dbReference>
<dbReference type="Pfam" id="PF01060">
    <property type="entry name" value="TTR-52"/>
    <property type="match status" value="1"/>
</dbReference>
<comment type="subcellular location">
    <subcellularLocation>
        <location evidence="1">Secreted</location>
    </subcellularLocation>
</comment>
<dbReference type="GO" id="GO:0009986">
    <property type="term" value="C:cell surface"/>
    <property type="evidence" value="ECO:0007669"/>
    <property type="project" value="InterPro"/>
</dbReference>
<keyword evidence="3" id="KW-0964">Secreted</keyword>
<proteinExistence type="inferred from homology"/>
<reference evidence="6" key="1">
    <citation type="journal article" date="2013" name="Genetics">
        <title>The draft genome and transcriptome of Panagrellus redivivus are shaped by the harsh demands of a free-living lifestyle.</title>
        <authorList>
            <person name="Srinivasan J."/>
            <person name="Dillman A.R."/>
            <person name="Macchietto M.G."/>
            <person name="Heikkinen L."/>
            <person name="Lakso M."/>
            <person name="Fracchia K.M."/>
            <person name="Antoshechkin I."/>
            <person name="Mortazavi A."/>
            <person name="Wong G."/>
            <person name="Sternberg P.W."/>
        </authorList>
    </citation>
    <scope>NUCLEOTIDE SEQUENCE [LARGE SCALE GENOMIC DNA]</scope>
    <source>
        <strain evidence="6">MT8872</strain>
    </source>
</reference>
<organism evidence="6 7">
    <name type="scientific">Panagrellus redivivus</name>
    <name type="common">Microworm</name>
    <dbReference type="NCBI Taxonomy" id="6233"/>
    <lineage>
        <taxon>Eukaryota</taxon>
        <taxon>Metazoa</taxon>
        <taxon>Ecdysozoa</taxon>
        <taxon>Nematoda</taxon>
        <taxon>Chromadorea</taxon>
        <taxon>Rhabditida</taxon>
        <taxon>Tylenchina</taxon>
        <taxon>Panagrolaimomorpha</taxon>
        <taxon>Panagrolaimoidea</taxon>
        <taxon>Panagrolaimidae</taxon>
        <taxon>Panagrellus</taxon>
    </lineage>
</organism>
<reference evidence="7" key="2">
    <citation type="submission" date="2020-10" db="UniProtKB">
        <authorList>
            <consortium name="WormBaseParasite"/>
        </authorList>
    </citation>
    <scope>IDENTIFICATION</scope>
</reference>
<dbReference type="InterPro" id="IPR001534">
    <property type="entry name" value="Transthyretin-like"/>
</dbReference>
<evidence type="ECO:0000256" key="3">
    <source>
        <dbReference type="ARBA" id="ARBA00022525"/>
    </source>
</evidence>
<evidence type="ECO:0000256" key="4">
    <source>
        <dbReference type="ARBA" id="ARBA00022729"/>
    </source>
</evidence>